<dbReference type="InterPro" id="IPR015421">
    <property type="entry name" value="PyrdxlP-dep_Trfase_major"/>
</dbReference>
<evidence type="ECO:0000256" key="8">
    <source>
        <dbReference type="RuleBase" id="RU004075"/>
    </source>
</evidence>
<keyword evidence="3 11" id="KW-0032">Aminotransferase</keyword>
<evidence type="ECO:0000256" key="5">
    <source>
        <dbReference type="ARBA" id="ARBA00022898"/>
    </source>
</evidence>
<sequence length="391" mass="42967">MNISSPRKVPEKLLLGPGPTPVEQRVLQALAQPTLGHLDKNFVAIMDETRELLRYVFQTKNELTIAMPGTGSAGMETACVNMIERGDKVIICEHGVFGTRMHDVAERCGAEVVSVTAPMGKPIDPEDVRRAIKANPDAVLVGIVHAETSTGVLQPLDEIASYAHDAGMYMLVDAVTSLGGMEVPVDRLGLDMVYSGSQKCLACPPGLAPVTVSPRATERIKNRKTKVQSWYLDLTMIMRYWGQERFYHHTAPVNMIYALNEALRIIAEEGLENRFARHRRNAEALWAGLEAMGLKLLVDYEYRLPSLTSIVVPEGVDEAMVRRQLMEEYNIEIGAGLGELKGKIIRVGLMGSGSNKKNIELFLVALGNVLRKQGFKSDISSALEAVEEVLA</sequence>
<dbReference type="InterPro" id="IPR000192">
    <property type="entry name" value="Aminotrans_V_dom"/>
</dbReference>
<organism evidence="11 12">
    <name type="scientific">Thermovirga lienii (strain ATCC BAA-1197 / DSM 17291 / Cas60314)</name>
    <dbReference type="NCBI Taxonomy" id="580340"/>
    <lineage>
        <taxon>Bacteria</taxon>
        <taxon>Thermotogati</taxon>
        <taxon>Synergistota</taxon>
        <taxon>Synergistia</taxon>
        <taxon>Synergistales</taxon>
        <taxon>Thermovirgaceae</taxon>
        <taxon>Thermovirga</taxon>
    </lineage>
</organism>
<proteinExistence type="inferred from homology"/>
<dbReference type="EMBL" id="CP003096">
    <property type="protein sequence ID" value="AER66235.1"/>
    <property type="molecule type" value="Genomic_DNA"/>
</dbReference>
<evidence type="ECO:0000313" key="12">
    <source>
        <dbReference type="Proteomes" id="UP000005868"/>
    </source>
</evidence>
<evidence type="ECO:0000259" key="10">
    <source>
        <dbReference type="Pfam" id="PF00266"/>
    </source>
</evidence>
<keyword evidence="5 7" id="KW-0663">Pyridoxal phosphate</keyword>
<dbReference type="AlphaFoldDB" id="G7V7Z9"/>
<reference evidence="11 12" key="2">
    <citation type="journal article" date="2012" name="Stand. Genomic Sci.">
        <title>Genome sequence of the moderately thermophilic, amino-acid-degrading and sulfur-reducing bacterium Thermovirga lienii type strain (Cas60314(T)).</title>
        <authorList>
            <person name="Goker M."/>
            <person name="Saunders E."/>
            <person name="Lapidus A."/>
            <person name="Nolan M."/>
            <person name="Lucas S."/>
            <person name="Hammon N."/>
            <person name="Deshpande S."/>
            <person name="Cheng J.F."/>
            <person name="Han C."/>
            <person name="Tapia R."/>
            <person name="Goodwin L.A."/>
            <person name="Pitluck S."/>
            <person name="Liolios K."/>
            <person name="Mavromatis K."/>
            <person name="Pagani I."/>
            <person name="Ivanova N."/>
            <person name="Mikhailova N."/>
            <person name="Pati A."/>
            <person name="Chen A."/>
            <person name="Palaniappan K."/>
            <person name="Land M."/>
            <person name="Chang Y.J."/>
            <person name="Jeffries C.D."/>
            <person name="Brambilla E.M."/>
            <person name="Rohde M."/>
            <person name="Spring S."/>
            <person name="Detter J.C."/>
            <person name="Woyke T."/>
            <person name="Bristow J."/>
            <person name="Eisen J.A."/>
            <person name="Markowitz V."/>
            <person name="Hugenholtz P."/>
            <person name="Kyrpides N.C."/>
            <person name="Klenk H.P."/>
        </authorList>
    </citation>
    <scope>NUCLEOTIDE SEQUENCE [LARGE SCALE GENOMIC DNA]</scope>
    <source>
        <strain evidence="12">ATCC BAA-1197 / DSM 17291 / Cas60314</strain>
    </source>
</reference>
<dbReference type="KEGG" id="tli:Tlie_0500"/>
<evidence type="ECO:0000313" key="11">
    <source>
        <dbReference type="EMBL" id="AER66235.1"/>
    </source>
</evidence>
<evidence type="ECO:0000256" key="4">
    <source>
        <dbReference type="ARBA" id="ARBA00022679"/>
    </source>
</evidence>
<dbReference type="GO" id="GO:0008453">
    <property type="term" value="F:alanine-glyoxylate transaminase activity"/>
    <property type="evidence" value="ECO:0007669"/>
    <property type="project" value="UniProtKB-EC"/>
</dbReference>
<dbReference type="InterPro" id="IPR015422">
    <property type="entry name" value="PyrdxlP-dep_Trfase_small"/>
</dbReference>
<keyword evidence="4 11" id="KW-0808">Transferase</keyword>
<accession>G7V7Z9</accession>
<evidence type="ECO:0000256" key="3">
    <source>
        <dbReference type="ARBA" id="ARBA00022576"/>
    </source>
</evidence>
<dbReference type="Proteomes" id="UP000005868">
    <property type="component" value="Chromosome"/>
</dbReference>
<dbReference type="GO" id="GO:0019265">
    <property type="term" value="P:glycine biosynthetic process, by transamination of glyoxylate"/>
    <property type="evidence" value="ECO:0007669"/>
    <property type="project" value="TreeGrafter"/>
</dbReference>
<dbReference type="EC" id="2.6.1.44" evidence="11"/>
<dbReference type="InterPro" id="IPR020578">
    <property type="entry name" value="Aminotrans_V_PyrdxlP_BS"/>
</dbReference>
<dbReference type="SUPFAM" id="SSF53383">
    <property type="entry name" value="PLP-dependent transferases"/>
    <property type="match status" value="1"/>
</dbReference>
<name>G7V7Z9_THELD</name>
<dbReference type="FunFam" id="3.40.640.10:FF:000027">
    <property type="entry name" value="Serine--pyruvate aminotransferase, mitochondrial"/>
    <property type="match status" value="1"/>
</dbReference>
<dbReference type="Gene3D" id="3.90.1150.10">
    <property type="entry name" value="Aspartate Aminotransferase, domain 1"/>
    <property type="match status" value="1"/>
</dbReference>
<evidence type="ECO:0000256" key="7">
    <source>
        <dbReference type="PIRSR" id="PIRSR000524-50"/>
    </source>
</evidence>
<dbReference type="OrthoDB" id="389074at2"/>
<dbReference type="PANTHER" id="PTHR21152:SF40">
    <property type="entry name" value="ALANINE--GLYOXYLATE AMINOTRANSFERASE"/>
    <property type="match status" value="1"/>
</dbReference>
<dbReference type="STRING" id="580340.Tlie_0500"/>
<dbReference type="CDD" id="cd06451">
    <property type="entry name" value="AGAT_like"/>
    <property type="match status" value="1"/>
</dbReference>
<dbReference type="Pfam" id="PF00266">
    <property type="entry name" value="Aminotran_5"/>
    <property type="match status" value="1"/>
</dbReference>
<reference evidence="12" key="1">
    <citation type="submission" date="2011-10" db="EMBL/GenBank/DDBJ databases">
        <title>The complete genome of chromosome of Thermovirga lienii DSM 17291.</title>
        <authorList>
            <consortium name="US DOE Joint Genome Institute (JGI-PGF)"/>
            <person name="Lucas S."/>
            <person name="Copeland A."/>
            <person name="Lapidus A."/>
            <person name="Glavina del Rio T."/>
            <person name="Dalin E."/>
            <person name="Tice H."/>
            <person name="Bruce D."/>
            <person name="Goodwin L."/>
            <person name="Pitluck S."/>
            <person name="Peters L."/>
            <person name="Mikhailova N."/>
            <person name="Saunders E."/>
            <person name="Kyrpides N."/>
            <person name="Mavromatis K."/>
            <person name="Ivanova N."/>
            <person name="Last F.I."/>
            <person name="Brettin T."/>
            <person name="Detter J.C."/>
            <person name="Han C."/>
            <person name="Larimer F."/>
            <person name="Land M."/>
            <person name="Hauser L."/>
            <person name="Markowitz V."/>
            <person name="Cheng J.-F."/>
            <person name="Hugenholtz P."/>
            <person name="Woyke T."/>
            <person name="Wu D."/>
            <person name="Spring S."/>
            <person name="Schroeder M."/>
            <person name="Brambilla E.-M."/>
            <person name="Klenk H.-P."/>
            <person name="Eisen J.A."/>
        </authorList>
    </citation>
    <scope>NUCLEOTIDE SEQUENCE [LARGE SCALE GENOMIC DNA]</scope>
    <source>
        <strain evidence="12">ATCC BAA-1197 / DSM 17291 / Cas60314</strain>
    </source>
</reference>
<comment type="cofactor">
    <cofactor evidence="1 7 9">
        <name>pyridoxal 5'-phosphate</name>
        <dbReference type="ChEBI" id="CHEBI:597326"/>
    </cofactor>
</comment>
<dbReference type="InterPro" id="IPR015424">
    <property type="entry name" value="PyrdxlP-dep_Trfase"/>
</dbReference>
<evidence type="ECO:0000256" key="1">
    <source>
        <dbReference type="ARBA" id="ARBA00001933"/>
    </source>
</evidence>
<dbReference type="HOGENOM" id="CLU_027686_0_0_0"/>
<protein>
    <submittedName>
        <fullName evidence="11">Alanine-glyoxylate aminotransferase apoenzyme</fullName>
        <ecNumber evidence="11">2.6.1.44</ecNumber>
    </submittedName>
</protein>
<dbReference type="PIRSF" id="PIRSF000524">
    <property type="entry name" value="SPT"/>
    <property type="match status" value="1"/>
</dbReference>
<keyword evidence="12" id="KW-1185">Reference proteome</keyword>
<dbReference type="PROSITE" id="PS00595">
    <property type="entry name" value="AA_TRANSFER_CLASS_5"/>
    <property type="match status" value="1"/>
</dbReference>
<dbReference type="PANTHER" id="PTHR21152">
    <property type="entry name" value="AMINOTRANSFERASE CLASS V"/>
    <property type="match status" value="1"/>
</dbReference>
<feature type="domain" description="Aminotransferase class V" evidence="10">
    <location>
        <begin position="27"/>
        <end position="336"/>
    </location>
</feature>
<evidence type="ECO:0000256" key="6">
    <source>
        <dbReference type="PIRSR" id="PIRSR000524-1"/>
    </source>
</evidence>
<evidence type="ECO:0000256" key="2">
    <source>
        <dbReference type="ARBA" id="ARBA00009236"/>
    </source>
</evidence>
<dbReference type="InterPro" id="IPR024169">
    <property type="entry name" value="SP_NH2Trfase/AEP_transaminase"/>
</dbReference>
<gene>
    <name evidence="11" type="ordered locus">Tlie_0500</name>
</gene>
<feature type="modified residue" description="N6-(pyridoxal phosphate)lysine" evidence="7">
    <location>
        <position position="199"/>
    </location>
</feature>
<dbReference type="GO" id="GO:0004760">
    <property type="term" value="F:L-serine-pyruvate transaminase activity"/>
    <property type="evidence" value="ECO:0007669"/>
    <property type="project" value="TreeGrafter"/>
</dbReference>
<dbReference type="eggNOG" id="COG0075">
    <property type="taxonomic scope" value="Bacteria"/>
</dbReference>
<dbReference type="Gene3D" id="3.40.640.10">
    <property type="entry name" value="Type I PLP-dependent aspartate aminotransferase-like (Major domain)"/>
    <property type="match status" value="1"/>
</dbReference>
<feature type="binding site" evidence="6">
    <location>
        <position position="346"/>
    </location>
    <ligand>
        <name>substrate</name>
    </ligand>
</feature>
<evidence type="ECO:0000256" key="9">
    <source>
        <dbReference type="RuleBase" id="RU004504"/>
    </source>
</evidence>
<comment type="similarity">
    <text evidence="2 8">Belongs to the class-V pyridoxal-phosphate-dependent aminotransferase family.</text>
</comment>